<organism evidence="3 4">
    <name type="scientific">Fusarium duplospermum</name>
    <dbReference type="NCBI Taxonomy" id="1325734"/>
    <lineage>
        <taxon>Eukaryota</taxon>
        <taxon>Fungi</taxon>
        <taxon>Dikarya</taxon>
        <taxon>Ascomycota</taxon>
        <taxon>Pezizomycotina</taxon>
        <taxon>Sordariomycetes</taxon>
        <taxon>Hypocreomycetidae</taxon>
        <taxon>Hypocreales</taxon>
        <taxon>Nectriaceae</taxon>
        <taxon>Fusarium</taxon>
        <taxon>Fusarium solani species complex</taxon>
    </lineage>
</organism>
<dbReference type="OrthoDB" id="8954335at2759"/>
<feature type="region of interest" description="Disordered" evidence="1">
    <location>
        <begin position="297"/>
        <end position="326"/>
    </location>
</feature>
<feature type="compositionally biased region" description="Basic and acidic residues" evidence="1">
    <location>
        <begin position="298"/>
        <end position="326"/>
    </location>
</feature>
<proteinExistence type="predicted"/>
<reference evidence="3 4" key="1">
    <citation type="submission" date="2017-06" db="EMBL/GenBank/DDBJ databases">
        <title>Comparative genomic analysis of Ambrosia Fusariam Clade fungi.</title>
        <authorList>
            <person name="Stajich J.E."/>
            <person name="Carrillo J."/>
            <person name="Kijimoto T."/>
            <person name="Eskalen A."/>
            <person name="O'Donnell K."/>
            <person name="Kasson M."/>
        </authorList>
    </citation>
    <scope>NUCLEOTIDE SEQUENCE [LARGE SCALE GENOMIC DNA]</scope>
    <source>
        <strain evidence="3 4">NRRL62584</strain>
    </source>
</reference>
<dbReference type="InterPro" id="IPR027417">
    <property type="entry name" value="P-loop_NTPase"/>
</dbReference>
<dbReference type="STRING" id="1325734.A0A428QMV8"/>
<gene>
    <name evidence="3" type="ORF">CEP54_003638</name>
</gene>
<dbReference type="Pfam" id="PF01926">
    <property type="entry name" value="MMR_HSR1"/>
    <property type="match status" value="1"/>
</dbReference>
<evidence type="ECO:0000256" key="1">
    <source>
        <dbReference type="SAM" id="MobiDB-lite"/>
    </source>
</evidence>
<protein>
    <recommendedName>
        <fullName evidence="2">G domain-containing protein</fullName>
    </recommendedName>
</protein>
<evidence type="ECO:0000259" key="2">
    <source>
        <dbReference type="Pfam" id="PF01926"/>
    </source>
</evidence>
<dbReference type="SUPFAM" id="SSF52540">
    <property type="entry name" value="P-loop containing nucleoside triphosphate hydrolases"/>
    <property type="match status" value="1"/>
</dbReference>
<dbReference type="Gene3D" id="3.40.50.300">
    <property type="entry name" value="P-loop containing nucleotide triphosphate hydrolases"/>
    <property type="match status" value="1"/>
</dbReference>
<dbReference type="Proteomes" id="UP000288168">
    <property type="component" value="Unassembled WGS sequence"/>
</dbReference>
<dbReference type="EMBL" id="NKCI01000024">
    <property type="protein sequence ID" value="RSL66606.1"/>
    <property type="molecule type" value="Genomic_DNA"/>
</dbReference>
<evidence type="ECO:0000313" key="4">
    <source>
        <dbReference type="Proteomes" id="UP000288168"/>
    </source>
</evidence>
<dbReference type="AlphaFoldDB" id="A0A428QMV8"/>
<accession>A0A428QMV8</accession>
<keyword evidence="4" id="KW-1185">Reference proteome</keyword>
<name>A0A428QMV8_9HYPO</name>
<comment type="caution">
    <text evidence="3">The sequence shown here is derived from an EMBL/GenBank/DDBJ whole genome shotgun (WGS) entry which is preliminary data.</text>
</comment>
<sequence>MATVAPQRITEPQVHFNQDEATEDFSLIAVMGVTGSGKSNFLQHLVKNVQGGGPVVGHNLDSCTQKTEKYECRLGNKQIVFFDTPGFDDTYRGDADVLADIAQVLSSSYKNDLKLNGIIYLHRIKDERMTNAIMRNLTLFRNLCGDAAFRNVILVTTFWDELQDQEKGEGREQQLLGRSEWWGYMAAKGSRTMRFRNTQESALEIVSEIVDLDTVTLQVQKEMVNEGREVDQTTAGEALNSELVKLRMQYEKELEAYRHEMDQAKQEHDDQLHQTLETMEQEKLALLRDIESEQAALHADRREERRRMEQEFSDEKLRQERESARIKEEQRRMQEAIDEQFNELREKQKREMQEMMDELEQRLTAEREEGQARLREALESSNRVIKELESKKNHQAKIESIKEDQREVTEEGDRWASDMRRINHQILDTRLKQQLADQREREGLQATIDKLEEQKAERTRSFWSRVGALASVGSMILAAIG</sequence>
<evidence type="ECO:0000313" key="3">
    <source>
        <dbReference type="EMBL" id="RSL66606.1"/>
    </source>
</evidence>
<dbReference type="InterPro" id="IPR006073">
    <property type="entry name" value="GTP-bd"/>
</dbReference>
<dbReference type="GO" id="GO:0005525">
    <property type="term" value="F:GTP binding"/>
    <property type="evidence" value="ECO:0007669"/>
    <property type="project" value="InterPro"/>
</dbReference>
<feature type="domain" description="G" evidence="2">
    <location>
        <begin position="28"/>
        <end position="110"/>
    </location>
</feature>